<organism evidence="2 3">
    <name type="scientific">Aegilops tauschii subsp. strangulata</name>
    <name type="common">Goatgrass</name>
    <dbReference type="NCBI Taxonomy" id="200361"/>
    <lineage>
        <taxon>Eukaryota</taxon>
        <taxon>Viridiplantae</taxon>
        <taxon>Streptophyta</taxon>
        <taxon>Embryophyta</taxon>
        <taxon>Tracheophyta</taxon>
        <taxon>Spermatophyta</taxon>
        <taxon>Magnoliopsida</taxon>
        <taxon>Liliopsida</taxon>
        <taxon>Poales</taxon>
        <taxon>Poaceae</taxon>
        <taxon>BOP clade</taxon>
        <taxon>Pooideae</taxon>
        <taxon>Triticodae</taxon>
        <taxon>Triticeae</taxon>
        <taxon>Triticinae</taxon>
        <taxon>Aegilops</taxon>
    </lineage>
</organism>
<reference evidence="3" key="2">
    <citation type="journal article" date="2017" name="Nat. Plants">
        <title>The Aegilops tauschii genome reveals multiple impacts of transposons.</title>
        <authorList>
            <person name="Zhao G."/>
            <person name="Zou C."/>
            <person name="Li K."/>
            <person name="Wang K."/>
            <person name="Li T."/>
            <person name="Gao L."/>
            <person name="Zhang X."/>
            <person name="Wang H."/>
            <person name="Yang Z."/>
            <person name="Liu X."/>
            <person name="Jiang W."/>
            <person name="Mao L."/>
            <person name="Kong X."/>
            <person name="Jiao Y."/>
            <person name="Jia J."/>
        </authorList>
    </citation>
    <scope>NUCLEOTIDE SEQUENCE [LARGE SCALE GENOMIC DNA]</scope>
    <source>
        <strain evidence="3">cv. AL8/78</strain>
    </source>
</reference>
<evidence type="ECO:0000313" key="3">
    <source>
        <dbReference type="Proteomes" id="UP000015105"/>
    </source>
</evidence>
<proteinExistence type="predicted"/>
<keyword evidence="1" id="KW-0812">Transmembrane</keyword>
<dbReference type="Proteomes" id="UP000015105">
    <property type="component" value="Chromosome 2D"/>
</dbReference>
<protein>
    <submittedName>
        <fullName evidence="2">Uncharacterized protein</fullName>
    </submittedName>
</protein>
<dbReference type="EnsemblPlants" id="AET2Gv20626900.1">
    <property type="protein sequence ID" value="AET2Gv20626900.1"/>
    <property type="gene ID" value="AET2Gv20626900"/>
</dbReference>
<dbReference type="AlphaFoldDB" id="A0A453BTM9"/>
<reference evidence="2" key="3">
    <citation type="journal article" date="2017" name="Nature">
        <title>Genome sequence of the progenitor of the wheat D genome Aegilops tauschii.</title>
        <authorList>
            <person name="Luo M.C."/>
            <person name="Gu Y.Q."/>
            <person name="Puiu D."/>
            <person name="Wang H."/>
            <person name="Twardziok S.O."/>
            <person name="Deal K.R."/>
            <person name="Huo N."/>
            <person name="Zhu T."/>
            <person name="Wang L."/>
            <person name="Wang Y."/>
            <person name="McGuire P.E."/>
            <person name="Liu S."/>
            <person name="Long H."/>
            <person name="Ramasamy R.K."/>
            <person name="Rodriguez J.C."/>
            <person name="Van S.L."/>
            <person name="Yuan L."/>
            <person name="Wang Z."/>
            <person name="Xia Z."/>
            <person name="Xiao L."/>
            <person name="Anderson O.D."/>
            <person name="Ouyang S."/>
            <person name="Liang Y."/>
            <person name="Zimin A.V."/>
            <person name="Pertea G."/>
            <person name="Qi P."/>
            <person name="Bennetzen J.L."/>
            <person name="Dai X."/>
            <person name="Dawson M.W."/>
            <person name="Muller H.G."/>
            <person name="Kugler K."/>
            <person name="Rivarola-Duarte L."/>
            <person name="Spannagl M."/>
            <person name="Mayer K.F.X."/>
            <person name="Lu F.H."/>
            <person name="Bevan M.W."/>
            <person name="Leroy P."/>
            <person name="Li P."/>
            <person name="You F.M."/>
            <person name="Sun Q."/>
            <person name="Liu Z."/>
            <person name="Lyons E."/>
            <person name="Wicker T."/>
            <person name="Salzberg S.L."/>
            <person name="Devos K.M."/>
            <person name="Dvorak J."/>
        </authorList>
    </citation>
    <scope>NUCLEOTIDE SEQUENCE [LARGE SCALE GENOMIC DNA]</scope>
    <source>
        <strain evidence="2">cv. AL8/78</strain>
    </source>
</reference>
<reference evidence="3" key="1">
    <citation type="journal article" date="2014" name="Science">
        <title>Ancient hybridizations among the ancestral genomes of bread wheat.</title>
        <authorList>
            <consortium name="International Wheat Genome Sequencing Consortium,"/>
            <person name="Marcussen T."/>
            <person name="Sandve S.R."/>
            <person name="Heier L."/>
            <person name="Spannagl M."/>
            <person name="Pfeifer M."/>
            <person name="Jakobsen K.S."/>
            <person name="Wulff B.B."/>
            <person name="Steuernagel B."/>
            <person name="Mayer K.F."/>
            <person name="Olsen O.A."/>
        </authorList>
    </citation>
    <scope>NUCLEOTIDE SEQUENCE [LARGE SCALE GENOMIC DNA]</scope>
    <source>
        <strain evidence="3">cv. AL8/78</strain>
    </source>
</reference>
<evidence type="ECO:0000256" key="1">
    <source>
        <dbReference type="SAM" id="Phobius"/>
    </source>
</evidence>
<dbReference type="Gramene" id="AET2Gv20626900.1">
    <property type="protein sequence ID" value="AET2Gv20626900.1"/>
    <property type="gene ID" value="AET2Gv20626900"/>
</dbReference>
<evidence type="ECO:0000313" key="2">
    <source>
        <dbReference type="EnsemblPlants" id="AET2Gv20626900.1"/>
    </source>
</evidence>
<accession>A0A453BTM9</accession>
<sequence>EIMLRYNVLYNMFVWLFYMTWNIREDRLIDHFPCPYRST</sequence>
<reference evidence="2" key="4">
    <citation type="submission" date="2019-03" db="UniProtKB">
        <authorList>
            <consortium name="EnsemblPlants"/>
        </authorList>
    </citation>
    <scope>IDENTIFICATION</scope>
</reference>
<keyword evidence="1" id="KW-0472">Membrane</keyword>
<feature type="transmembrane region" description="Helical" evidence="1">
    <location>
        <begin position="6"/>
        <end position="23"/>
    </location>
</feature>
<keyword evidence="3" id="KW-1185">Reference proteome</keyword>
<reference evidence="2" key="5">
    <citation type="journal article" date="2021" name="G3 (Bethesda)">
        <title>Aegilops tauschii genome assembly Aet v5.0 features greater sequence contiguity and improved annotation.</title>
        <authorList>
            <person name="Wang L."/>
            <person name="Zhu T."/>
            <person name="Rodriguez J.C."/>
            <person name="Deal K.R."/>
            <person name="Dubcovsky J."/>
            <person name="McGuire P.E."/>
            <person name="Lux T."/>
            <person name="Spannagl M."/>
            <person name="Mayer K.F.X."/>
            <person name="Baldrich P."/>
            <person name="Meyers B.C."/>
            <person name="Huo N."/>
            <person name="Gu Y.Q."/>
            <person name="Zhou H."/>
            <person name="Devos K.M."/>
            <person name="Bennetzen J.L."/>
            <person name="Unver T."/>
            <person name="Budak H."/>
            <person name="Gulick P.J."/>
            <person name="Galiba G."/>
            <person name="Kalapos B."/>
            <person name="Nelson D.R."/>
            <person name="Li P."/>
            <person name="You F.M."/>
            <person name="Luo M.C."/>
            <person name="Dvorak J."/>
        </authorList>
    </citation>
    <scope>NUCLEOTIDE SEQUENCE [LARGE SCALE GENOMIC DNA]</scope>
    <source>
        <strain evidence="2">cv. AL8/78</strain>
    </source>
</reference>
<keyword evidence="1" id="KW-1133">Transmembrane helix</keyword>
<name>A0A453BTM9_AEGTS</name>